<dbReference type="Pfam" id="PF16930">
    <property type="entry name" value="Porin_5"/>
    <property type="match status" value="1"/>
</dbReference>
<keyword evidence="1" id="KW-0732">Signal</keyword>
<dbReference type="OrthoDB" id="5372286at2"/>
<reference evidence="2 3" key="1">
    <citation type="journal article" date="2018" name="Environ. Microbiol.">
        <title>Isolation and genomic characterization of Novimethylophilus kurashikiensis gen. nov. sp. nov., a new lanthanide-dependent methylotrophic species of Methylophilaceae.</title>
        <authorList>
            <person name="Lv H."/>
            <person name="Sahin N."/>
            <person name="Tani A."/>
        </authorList>
    </citation>
    <scope>NUCLEOTIDE SEQUENCE [LARGE SCALE GENOMIC DNA]</scope>
    <source>
        <strain evidence="2 3">La2-4</strain>
    </source>
</reference>
<feature type="signal peptide" evidence="1">
    <location>
        <begin position="1"/>
        <end position="27"/>
    </location>
</feature>
<dbReference type="EMBL" id="BDOQ01000003">
    <property type="protein sequence ID" value="GBG13208.1"/>
    <property type="molecule type" value="Genomic_DNA"/>
</dbReference>
<dbReference type="InterPro" id="IPR032638">
    <property type="entry name" value="Porin_5"/>
</dbReference>
<dbReference type="Proteomes" id="UP000245081">
    <property type="component" value="Unassembled WGS sequence"/>
</dbReference>
<feature type="chain" id="PRO_5015302219" description="Porin" evidence="1">
    <location>
        <begin position="28"/>
        <end position="518"/>
    </location>
</feature>
<gene>
    <name evidence="2" type="ORF">NMK_0752</name>
</gene>
<name>A0A2R5F6L8_9PROT</name>
<proteinExistence type="predicted"/>
<evidence type="ECO:0000256" key="1">
    <source>
        <dbReference type="SAM" id="SignalP"/>
    </source>
</evidence>
<organism evidence="2 3">
    <name type="scientific">Novimethylophilus kurashikiensis</name>
    <dbReference type="NCBI Taxonomy" id="1825523"/>
    <lineage>
        <taxon>Bacteria</taxon>
        <taxon>Pseudomonadati</taxon>
        <taxon>Pseudomonadota</taxon>
        <taxon>Betaproteobacteria</taxon>
        <taxon>Nitrosomonadales</taxon>
        <taxon>Methylophilaceae</taxon>
        <taxon>Novimethylophilus</taxon>
    </lineage>
</organism>
<accession>A0A2R5F6L8</accession>
<protein>
    <recommendedName>
        <fullName evidence="4">Porin</fullName>
    </recommendedName>
</protein>
<comment type="caution">
    <text evidence="2">The sequence shown here is derived from an EMBL/GenBank/DDBJ whole genome shotgun (WGS) entry which is preliminary data.</text>
</comment>
<keyword evidence="3" id="KW-1185">Reference proteome</keyword>
<evidence type="ECO:0000313" key="3">
    <source>
        <dbReference type="Proteomes" id="UP000245081"/>
    </source>
</evidence>
<dbReference type="RefSeq" id="WP_109014436.1">
    <property type="nucleotide sequence ID" value="NZ_BDOQ01000003.1"/>
</dbReference>
<sequence>MKQTKIRASVAAITGMALFGINGLAQADSVDALLQALRDKGVLSQAEYDTFNNARDNERVEKVKESALNKGKIKLGDYINSITPTGDVRVRYELRDAKGQAVNGTNGQNAFEKLGRARYAWHLGFKSDSDNDFFTEFRFASGTNSRSPNNDFNNTVTTDAGSAPMSKQGGAQVDRVMIGWNTTEWLTLKAGRMQNPLYTTSMVWDGDLNPEGLAEELHTKFNDVDLFATLGQFSLRTKYDRQTYTDPITGAVVKENNVATSKLFAFQGGAHYKFNDETSVKIAPVYYSYAGSGGNGAFSPGLGNLVGATSAQLKCSSGKYGASLPVGTCNNTGTNNLAILEVPAEFNWNMGGHPWKIWADYAHNFDGDDRAKAAGAITVANGGSPTLDKSSQDNAVLVGIQVGSPMALAAWEKVGTYLGSTSGMKKHDWIARAWYQRVEAYSLDPNLVDSDVMNAQVNMQGLAASASYMLSDNAFVTLSGAHGTRINDALGTGGSVDTSIINADRRYNLLQMDATWRF</sequence>
<evidence type="ECO:0000313" key="2">
    <source>
        <dbReference type="EMBL" id="GBG13208.1"/>
    </source>
</evidence>
<dbReference type="AlphaFoldDB" id="A0A2R5F6L8"/>
<evidence type="ECO:0008006" key="4">
    <source>
        <dbReference type="Google" id="ProtNLM"/>
    </source>
</evidence>